<proteinExistence type="predicted"/>
<dbReference type="Gene3D" id="1.10.506.10">
    <property type="entry name" value="GTPase Activation - p120gap, domain 1"/>
    <property type="match status" value="1"/>
</dbReference>
<evidence type="ECO:0000259" key="2">
    <source>
        <dbReference type="PROSITE" id="PS50018"/>
    </source>
</evidence>
<feature type="domain" description="Ras-GAP" evidence="2">
    <location>
        <begin position="1272"/>
        <end position="1456"/>
    </location>
</feature>
<dbReference type="KEGG" id="asau:88175149"/>
<dbReference type="Proteomes" id="UP001338582">
    <property type="component" value="Chromosome 5"/>
</dbReference>
<gene>
    <name evidence="3" type="ORF">PUMCH_004087</name>
</gene>
<dbReference type="SUPFAM" id="SSF48350">
    <property type="entry name" value="GTPase activation domain, GAP"/>
    <property type="match status" value="1"/>
</dbReference>
<evidence type="ECO:0000313" key="4">
    <source>
        <dbReference type="Proteomes" id="UP001338582"/>
    </source>
</evidence>
<dbReference type="InterPro" id="IPR008936">
    <property type="entry name" value="Rho_GTPase_activation_prot"/>
</dbReference>
<protein>
    <recommendedName>
        <fullName evidence="2">Ras-GAP domain-containing protein</fullName>
    </recommendedName>
</protein>
<dbReference type="EMBL" id="CP138898">
    <property type="protein sequence ID" value="WPK26727.1"/>
    <property type="molecule type" value="Genomic_DNA"/>
</dbReference>
<dbReference type="GO" id="GO:0005096">
    <property type="term" value="F:GTPase activator activity"/>
    <property type="evidence" value="ECO:0007669"/>
    <property type="project" value="UniProtKB-KW"/>
</dbReference>
<reference evidence="3 4" key="1">
    <citation type="submission" date="2023-10" db="EMBL/GenBank/DDBJ databases">
        <title>Draft Genome Sequence of Candida saopaulonensis from a very Premature Infant with Sepsis.</title>
        <authorList>
            <person name="Ning Y."/>
            <person name="Dai R."/>
            <person name="Xiao M."/>
            <person name="Xu Y."/>
            <person name="Yan Q."/>
            <person name="Zhang L."/>
        </authorList>
    </citation>
    <scope>NUCLEOTIDE SEQUENCE [LARGE SCALE GENOMIC DNA]</scope>
    <source>
        <strain evidence="3 4">19XY460</strain>
    </source>
</reference>
<dbReference type="InterPro" id="IPR036865">
    <property type="entry name" value="CRAL-TRIO_dom_sf"/>
</dbReference>
<dbReference type="PANTHER" id="PTHR10194:SF60">
    <property type="entry name" value="RAS GTPASE-ACTIVATING PROTEIN RASKOL"/>
    <property type="match status" value="1"/>
</dbReference>
<sequence>MLHPELRAGLSRALVSRLELVLPSRTGLSLAEVELNLQFILTTNLILKHCKLGAASRGHNFVLELISALVDLLSALNIDPQTGKLLDRDEKTFLSTLIVTKVLKTAIYTNWSPDDVEEDDSGDLFVHSDIDFNTVPDTSVDSLEVYSFPVPAKLDIPIHSVLEVLLTVLSNEVNNRALLALRRTSPELLLRLEDTFPGLALSADKIREHYLEIDFNISVVLKYLAACNSYEYYLFLHEKLFLRPERGEHIPSGYLQKYSHLLMHVYFTPEVTEPFLRNIYSSIPFIRSTTWTHLFLYYGSWCLQYQFIYRPDFYATAIYPGSVVDQSCKSLFDFLSTILEDESTLSLSLFSWYVLTCPSDFNEVLHKPNKLKMTFNKRVRFLNSLLRETQSGNSLDKFECMANIFLQGSVMPEGAGGVREFSERYLDEVYEHLKSLRNHFYSTSQGSRYGLIYLRITTSALSINPEKHIPLFLKTFVDVRMQIRSGDRDARLMGDFYNLFAAIKSLSKESFYKSTFQAVMKEITPSLLAILNNVCYILQYYDKTYRTASSRPRKGSDDFLRSSTNSLLASLEATPLSGTTANHSQAMPFYCATDRDVHNEVNTTVVYVDRDFTAQPMKDVETILAELLNSFAAAPQCFFKCPNKDVDWESEASIRRMTELVSKVIAPIKLAIRFKTFKNSNECFEAACNLARKLLRAPGGSKFCVERQCLSFLISIEIVAAVSESLLTFPAEKFQQCFLIFNRFLHDRYRTFWRVKDCSALGSVWAHTKCQRACNAYEVILLYALCTHDVQFFNLAKASMRYYVLDLTMPYHHSMCKSSTLVKPLEQILNDKSVFTGFVSLHKKFRAILIDADPTESLCQVWLLINERWIHIAEDEQRMVEENNVFRHYTGFLMCTSGCFADPEFAKLDPMKSELVMRKILDFYDNVVNLLLLSELVVRVVIKDSLSSETHSALFQMVCEKLSSVILDFVLRGVCTDEAVTFVEEALLIFSIMVGGKSDGSYALAGMLPRVGNAAIQFLSLLKNPVDQIKLKLRICKLGCVIESEYERLGFRSSHKLRNYFAKRMSGWLEEAVFYNEESHSPTSQTLPSAISTDQLSIAAESSSTGGRNTDVDYLQMELAFEASKCLSLQLHSLVLDIPDGTKESNVEHARNLAFSHYFSLFYKILQKYTINDSSPAVQRSRYKIQGIVENVLSAFSNILKSDSNIGMPFALPLGYHENKKIRAIFLEIFATMLSARQQKMAEEEFPEPQIVALSEVYEIYSSAAEIASPSEHNLLATSLHGLFAYTKNLDKLFDTLLKDEVEKVSRASDIFRGNSCLTRLMSIMAKDYGTPYLTVVLRPFIEDMIDNEVSFEVEKNGTDKDVEIFLTLLNRLVDSIVNLTPWVPEAFKFICARIYQCIEKKFGDAVLIAVGSFIFLRFFCPVIVSPESSFDMQVISPKVKRSLIQIVKVIQYMANGSLSNLKWAKLADKMDIMEELNQKIFKFLEGIALESTGEAYPFLSLTRKPYSSLRYLHKFFYTYLPEIRVQYVSTPKIVSPKVLHHKIANWTKLDSTLQVFGAPKFSISLQGSKSFKVADSLANIGTSQFSEFMAKMSAKNIEMSLDTPVVHTSVFHDGTPIVVANFRHIREIGYDINTFVYMLFEAASQIWDSKFYCVLDFTQFFFVGILGKNYTSLMASYAPKQFFNNCARTYYYNLPRNAYLKVVENMIEMRKQGNEKNRVYFYTQQDDPEIINSLCLEESVTSINQDVRSVYKNCKFYDEFNGTLSPVTMKFGHKWLQLCYEREPYEAETVATKTVAPVETHMITDLTKCEISNKSGAGNEFTISLNRYNYQVTLVSPQRQEILRSLYFAMLRNSKDQKLSASAADDSEREIANRFNVLVILVFHGLLERDDEVRASAAKLFSVLDSYFELDLGMSPMQTDKVTFPIDTTDFVVGVSTHLSKKRPEYTYEFIKAFFTNFTKLPTDLRLSGILYISPWLDNVGRYVVRDHDGTEKMASIIRLFCRMTILNKSFAPVLNEKIWKKLFNETGLIHILVEEIVSFAIDNISDPEICCTIIAMMSPSVELCGEVVARINKCIAESNRNDSELAIQSKQLEITVLVKVCGSLFFNSYLYGSLYLPDVFLFCTLFIDNPGLEFGSDLQKLVINTLRAFSQNQDLSENQLELINTSVKYFSSQRAKMLFGLTSRERVAHSDPVQNFNRAMSFELLCDNLHDFICEMGSADEKSRWLARWSSLSMDIAFGNSLFQRRALMVVCTLARKGISDSTGGKILKLVSSMLLNTPDFEFDCALCYCSLEQGFTRDSVYLPLMIWSMFCSVFIVQPSTYQATIQCVGNIMKHVNRGFLDMVVSHRADLEPLLSKFEERIGIKLDLNNFEPAILFLISKGLTSTQFRHNSLQCLFTILLHRFRLVDSDDESVEFDGDISTQKTGQASGDVDEFRYFYLLLSFLSNSEEKFKDQLIGLSLDHLPETRMSHGEIPSILIEKICSGTLQARFVLILVAFIFRSDSDQTFKCRFVELYYHIFNHLRSTAYMIFHLIQEELEHNIVENPSNEIVGDISKLLVHMMDDTQYSEEECIATVSDCLKQLNFSIIDRVGKYFSANEPVKDALASLKLMHNMIYRTFCNAFEGLRLEKF</sequence>
<dbReference type="PROSITE" id="PS50018">
    <property type="entry name" value="RAS_GTPASE_ACTIV_2"/>
    <property type="match status" value="1"/>
</dbReference>
<dbReference type="InterPro" id="IPR023152">
    <property type="entry name" value="RasGAP_CS"/>
</dbReference>
<dbReference type="GO" id="GO:0007165">
    <property type="term" value="P:signal transduction"/>
    <property type="evidence" value="ECO:0007669"/>
    <property type="project" value="UniProtKB-ARBA"/>
</dbReference>
<dbReference type="Gene3D" id="3.40.525.10">
    <property type="entry name" value="CRAL-TRIO lipid binding domain"/>
    <property type="match status" value="1"/>
</dbReference>
<evidence type="ECO:0000256" key="1">
    <source>
        <dbReference type="ARBA" id="ARBA00022468"/>
    </source>
</evidence>
<dbReference type="PROSITE" id="PS00509">
    <property type="entry name" value="RAS_GTPASE_ACTIV_1"/>
    <property type="match status" value="1"/>
</dbReference>
<keyword evidence="1" id="KW-0343">GTPase activation</keyword>
<dbReference type="SMART" id="SM00323">
    <property type="entry name" value="RasGAP"/>
    <property type="match status" value="1"/>
</dbReference>
<accession>A0AAX4HFQ9</accession>
<keyword evidence="4" id="KW-1185">Reference proteome</keyword>
<dbReference type="PANTHER" id="PTHR10194">
    <property type="entry name" value="RAS GTPASE-ACTIVATING PROTEINS"/>
    <property type="match status" value="1"/>
</dbReference>
<dbReference type="GeneID" id="88175149"/>
<dbReference type="RefSeq" id="XP_062879107.1">
    <property type="nucleotide sequence ID" value="XM_063023037.1"/>
</dbReference>
<dbReference type="Pfam" id="PF00616">
    <property type="entry name" value="RasGAP"/>
    <property type="match status" value="1"/>
</dbReference>
<evidence type="ECO:0000313" key="3">
    <source>
        <dbReference type="EMBL" id="WPK26727.1"/>
    </source>
</evidence>
<name>A0AAX4HFQ9_9ASCO</name>
<dbReference type="InterPro" id="IPR039360">
    <property type="entry name" value="Ras_GTPase"/>
</dbReference>
<organism evidence="3 4">
    <name type="scientific">Australozyma saopauloensis</name>
    <dbReference type="NCBI Taxonomy" id="291208"/>
    <lineage>
        <taxon>Eukaryota</taxon>
        <taxon>Fungi</taxon>
        <taxon>Dikarya</taxon>
        <taxon>Ascomycota</taxon>
        <taxon>Saccharomycotina</taxon>
        <taxon>Pichiomycetes</taxon>
        <taxon>Metschnikowiaceae</taxon>
        <taxon>Australozyma</taxon>
    </lineage>
</organism>
<dbReference type="InterPro" id="IPR001936">
    <property type="entry name" value="RasGAP_dom"/>
</dbReference>